<comment type="subcellular location">
    <subcellularLocation>
        <location evidence="1">Secreted</location>
        <location evidence="1">Extracellular space</location>
    </subcellularLocation>
</comment>
<feature type="domain" description="Peptidase S1" evidence="8">
    <location>
        <begin position="23"/>
        <end position="174"/>
    </location>
</feature>
<dbReference type="Ensembl" id="ENSPNYT00000025826.1">
    <property type="protein sequence ID" value="ENSPNYP00000025209.1"/>
    <property type="gene ID" value="ENSPNYG00000019024.1"/>
</dbReference>
<evidence type="ECO:0000313" key="9">
    <source>
        <dbReference type="Ensembl" id="ENSPNYP00000025209.1"/>
    </source>
</evidence>
<dbReference type="InterPro" id="IPR009003">
    <property type="entry name" value="Peptidase_S1_PA"/>
</dbReference>
<evidence type="ECO:0000256" key="6">
    <source>
        <dbReference type="ARBA" id="ARBA00038868"/>
    </source>
</evidence>
<dbReference type="Gene3D" id="2.40.10.10">
    <property type="entry name" value="Trypsin-like serine proteases"/>
    <property type="match status" value="2"/>
</dbReference>
<name>A0A3B4GSS5_9CICH</name>
<evidence type="ECO:0000256" key="1">
    <source>
        <dbReference type="ARBA" id="ARBA00004239"/>
    </source>
</evidence>
<sequence>MFIHCNLATLIFVLTLDRHVYTILGGHEAVPHSRPYMVLLQRHMSDGRKKYCAGFLLNEDFVMTAATCQAESYTALLGVHNVNSNSEIQRISVEQPFPHKYFNTTSFINDVMLLKVRVSLHRKYNLMKILSPTLLFLNAPLKSSLKKRFSLHFLFYFVCFICFSPPVELQGKVQ</sequence>
<dbReference type="GO" id="GO:0004252">
    <property type="term" value="F:serine-type endopeptidase activity"/>
    <property type="evidence" value="ECO:0007669"/>
    <property type="project" value="UniProtKB-EC"/>
</dbReference>
<dbReference type="PANTHER" id="PTHR24271">
    <property type="entry name" value="KALLIKREIN-RELATED"/>
    <property type="match status" value="1"/>
</dbReference>
<evidence type="ECO:0000256" key="3">
    <source>
        <dbReference type="ARBA" id="ARBA00023145"/>
    </source>
</evidence>
<dbReference type="GeneTree" id="ENSGT01030000234551"/>
<evidence type="ECO:0000256" key="2">
    <source>
        <dbReference type="ARBA" id="ARBA00022729"/>
    </source>
</evidence>
<dbReference type="InterPro" id="IPR043504">
    <property type="entry name" value="Peptidase_S1_PA_chymotrypsin"/>
</dbReference>
<accession>A0A3B4GSS5</accession>
<evidence type="ECO:0000256" key="7">
    <source>
        <dbReference type="SAM" id="SignalP"/>
    </source>
</evidence>
<reference evidence="9" key="1">
    <citation type="submission" date="2023-09" db="UniProtKB">
        <authorList>
            <consortium name="Ensembl"/>
        </authorList>
    </citation>
    <scope>IDENTIFICATION</scope>
</reference>
<dbReference type="SUPFAM" id="SSF50494">
    <property type="entry name" value="Trypsin-like serine proteases"/>
    <property type="match status" value="1"/>
</dbReference>
<organism evidence="9">
    <name type="scientific">Pundamilia nyererei</name>
    <dbReference type="NCBI Taxonomy" id="303518"/>
    <lineage>
        <taxon>Eukaryota</taxon>
        <taxon>Metazoa</taxon>
        <taxon>Chordata</taxon>
        <taxon>Craniata</taxon>
        <taxon>Vertebrata</taxon>
        <taxon>Euteleostomi</taxon>
        <taxon>Actinopterygii</taxon>
        <taxon>Neopterygii</taxon>
        <taxon>Teleostei</taxon>
        <taxon>Neoteleostei</taxon>
        <taxon>Acanthomorphata</taxon>
        <taxon>Ovalentaria</taxon>
        <taxon>Cichlomorphae</taxon>
        <taxon>Cichliformes</taxon>
        <taxon>Cichlidae</taxon>
        <taxon>African cichlids</taxon>
        <taxon>Pseudocrenilabrinae</taxon>
        <taxon>Haplochromini</taxon>
        <taxon>Pundamilia</taxon>
    </lineage>
</organism>
<protein>
    <recommendedName>
        <fullName evidence="6">trypsin</fullName>
        <ecNumber evidence="6">3.4.21.4</ecNumber>
    </recommendedName>
</protein>
<evidence type="ECO:0000256" key="4">
    <source>
        <dbReference type="ARBA" id="ARBA00023157"/>
    </source>
</evidence>
<dbReference type="STRING" id="303518.ENSPNYP00000025209"/>
<dbReference type="AlphaFoldDB" id="A0A3B4GSS5"/>
<dbReference type="PANTHER" id="PTHR24271:SF81">
    <property type="entry name" value="GRANZYME B"/>
    <property type="match status" value="1"/>
</dbReference>
<evidence type="ECO:0000256" key="5">
    <source>
        <dbReference type="ARBA" id="ARBA00036320"/>
    </source>
</evidence>
<dbReference type="GO" id="GO:0006508">
    <property type="term" value="P:proteolysis"/>
    <property type="evidence" value="ECO:0007669"/>
    <property type="project" value="InterPro"/>
</dbReference>
<keyword evidence="4" id="KW-1015">Disulfide bond</keyword>
<feature type="chain" id="PRO_5017243415" description="trypsin" evidence="7">
    <location>
        <begin position="23"/>
        <end position="174"/>
    </location>
</feature>
<dbReference type="InterPro" id="IPR001254">
    <property type="entry name" value="Trypsin_dom"/>
</dbReference>
<dbReference type="EC" id="3.4.21.4" evidence="6"/>
<dbReference type="FunFam" id="2.40.10.10:FF:000005">
    <property type="entry name" value="Serine protease 37"/>
    <property type="match status" value="1"/>
</dbReference>
<dbReference type="GO" id="GO:0005576">
    <property type="term" value="C:extracellular region"/>
    <property type="evidence" value="ECO:0007669"/>
    <property type="project" value="UniProtKB-SubCell"/>
</dbReference>
<keyword evidence="2 7" id="KW-0732">Signal</keyword>
<dbReference type="SMART" id="SM00020">
    <property type="entry name" value="Tryp_SPc"/>
    <property type="match status" value="1"/>
</dbReference>
<proteinExistence type="predicted"/>
<dbReference type="PROSITE" id="PS50240">
    <property type="entry name" value="TRYPSIN_DOM"/>
    <property type="match status" value="1"/>
</dbReference>
<dbReference type="Pfam" id="PF00089">
    <property type="entry name" value="Trypsin"/>
    <property type="match status" value="1"/>
</dbReference>
<feature type="signal peptide" evidence="7">
    <location>
        <begin position="1"/>
        <end position="22"/>
    </location>
</feature>
<keyword evidence="3" id="KW-0865">Zymogen</keyword>
<comment type="catalytic activity">
    <reaction evidence="5">
        <text>Preferential cleavage: Arg-|-Xaa, Lys-|-Xaa.</text>
        <dbReference type="EC" id="3.4.21.4"/>
    </reaction>
</comment>
<evidence type="ECO:0000259" key="8">
    <source>
        <dbReference type="PROSITE" id="PS50240"/>
    </source>
</evidence>